<dbReference type="EMBL" id="AUZZ01005961">
    <property type="protein sequence ID" value="EQD47801.1"/>
    <property type="molecule type" value="Genomic_DNA"/>
</dbReference>
<evidence type="ECO:0000313" key="1">
    <source>
        <dbReference type="EMBL" id="EQD47801.1"/>
    </source>
</evidence>
<reference evidence="1" key="1">
    <citation type="submission" date="2013-08" db="EMBL/GenBank/DDBJ databases">
        <authorList>
            <person name="Mendez C."/>
            <person name="Richter M."/>
            <person name="Ferrer M."/>
            <person name="Sanchez J."/>
        </authorList>
    </citation>
    <scope>NUCLEOTIDE SEQUENCE</scope>
</reference>
<feature type="non-terminal residue" evidence="1">
    <location>
        <position position="1"/>
    </location>
</feature>
<reference evidence="1" key="2">
    <citation type="journal article" date="2014" name="ISME J.">
        <title>Microbial stratification in low pH oxic and suboxic macroscopic growths along an acid mine drainage.</title>
        <authorList>
            <person name="Mendez-Garcia C."/>
            <person name="Mesa V."/>
            <person name="Sprenger R.R."/>
            <person name="Richter M."/>
            <person name="Diez M.S."/>
            <person name="Solano J."/>
            <person name="Bargiela R."/>
            <person name="Golyshina O.V."/>
            <person name="Manteca A."/>
            <person name="Ramos J.L."/>
            <person name="Gallego J.R."/>
            <person name="Llorente I."/>
            <person name="Martins Dos Santos V.A."/>
            <person name="Jensen O.N."/>
            <person name="Pelaez A.I."/>
            <person name="Sanchez J."/>
            <person name="Ferrer M."/>
        </authorList>
    </citation>
    <scope>NUCLEOTIDE SEQUENCE</scope>
</reference>
<name>T0ZHM2_9ZZZZ</name>
<accession>T0ZHM2</accession>
<dbReference type="AlphaFoldDB" id="T0ZHM2"/>
<organism evidence="1">
    <name type="scientific">mine drainage metagenome</name>
    <dbReference type="NCBI Taxonomy" id="410659"/>
    <lineage>
        <taxon>unclassified sequences</taxon>
        <taxon>metagenomes</taxon>
        <taxon>ecological metagenomes</taxon>
    </lineage>
</organism>
<protein>
    <submittedName>
        <fullName evidence="1">Short chain dehydrogenase/reductase</fullName>
    </submittedName>
</protein>
<gene>
    <name evidence="1" type="ORF">B2A_08288</name>
</gene>
<comment type="caution">
    <text evidence="1">The sequence shown here is derived from an EMBL/GenBank/DDBJ whole genome shotgun (WGS) entry which is preliminary data.</text>
</comment>
<sequence>ILKRPAAESSGRFFIDEEVLTGAGIRDFTPYAVDPAQPLYPDLFLDRNAKNGTFTVK</sequence>
<proteinExistence type="predicted"/>